<evidence type="ECO:0000313" key="2">
    <source>
        <dbReference type="EMBL" id="XCG76556.1"/>
    </source>
</evidence>
<dbReference type="AlphaFoldDB" id="A0AAU8EA56"/>
<accession>A0AAU8EA56</accession>
<evidence type="ECO:0000256" key="1">
    <source>
        <dbReference type="SAM" id="Phobius"/>
    </source>
</evidence>
<keyword evidence="1" id="KW-0472">Membrane</keyword>
<feature type="transmembrane region" description="Helical" evidence="1">
    <location>
        <begin position="53"/>
        <end position="73"/>
    </location>
</feature>
<gene>
    <name evidence="2" type="ORF">ABVN21_10940</name>
</gene>
<feature type="transmembrane region" description="Helical" evidence="1">
    <location>
        <begin position="7"/>
        <end position="33"/>
    </location>
</feature>
<proteinExistence type="predicted"/>
<reference evidence="2" key="1">
    <citation type="submission" date="2024-06" db="EMBL/GenBank/DDBJ databases">
        <title>The Caenorhabditis elegans bacterial microbiome influences microsporidia infection through nutrient limitation and inhibiting parasite invasion.</title>
        <authorList>
            <person name="Tamim El Jarkass H."/>
            <person name="Castelblanco S."/>
            <person name="Kaur M."/>
            <person name="Wan Y.C."/>
            <person name="Ellis A.E."/>
            <person name="Sheldon R.D."/>
            <person name="Lien E.C."/>
            <person name="Burton N.O."/>
            <person name="Wright G.D."/>
            <person name="Reinke A.W."/>
        </authorList>
    </citation>
    <scope>NUCLEOTIDE SEQUENCE</scope>
    <source>
        <strain evidence="2">MYb327</strain>
    </source>
</reference>
<keyword evidence="1" id="KW-0812">Transmembrane</keyword>
<name>A0AAU8EA56_9PSED</name>
<sequence length="94" mass="9516">MTGQAMVTVLITALVAVAIIMAAISAAAVITLLTASTFALTGVVEKVAPETELLAALVLAPGQAMIMAAMQLGSLATIMELMQDVNLVMISATL</sequence>
<evidence type="ECO:0008006" key="3">
    <source>
        <dbReference type="Google" id="ProtNLM"/>
    </source>
</evidence>
<keyword evidence="1" id="KW-1133">Transmembrane helix</keyword>
<organism evidence="2">
    <name type="scientific">Pseudomonas sp. MYb327</name>
    <dbReference type="NCBI Taxonomy" id="2745230"/>
    <lineage>
        <taxon>Bacteria</taxon>
        <taxon>Pseudomonadati</taxon>
        <taxon>Pseudomonadota</taxon>
        <taxon>Gammaproteobacteria</taxon>
        <taxon>Pseudomonadales</taxon>
        <taxon>Pseudomonadaceae</taxon>
        <taxon>Pseudomonas</taxon>
    </lineage>
</organism>
<dbReference type="RefSeq" id="WP_339552097.1">
    <property type="nucleotide sequence ID" value="NZ_CP159258.1"/>
</dbReference>
<protein>
    <recommendedName>
        <fullName evidence="3">Sodium:proton antiporter</fullName>
    </recommendedName>
</protein>
<dbReference type="EMBL" id="CP159258">
    <property type="protein sequence ID" value="XCG76556.1"/>
    <property type="molecule type" value="Genomic_DNA"/>
</dbReference>